<feature type="transmembrane region" description="Helical" evidence="1">
    <location>
        <begin position="40"/>
        <end position="58"/>
    </location>
</feature>
<evidence type="ECO:0000313" key="3">
    <source>
        <dbReference type="Proteomes" id="UP000001544"/>
    </source>
</evidence>
<reference evidence="2 3" key="1">
    <citation type="journal article" date="2011" name="Environ. Microbiol.">
        <title>Genome of alkaliphilic Bacillus pseudofirmus OF4 reveals adaptations that support the ability to grow in an external pH range from 7.5 to 11.4.</title>
        <authorList>
            <person name="Janto B."/>
            <person name="Ahmed A."/>
            <person name="Ito M."/>
            <person name="Liu J."/>
            <person name="Hicks D.B."/>
            <person name="Pagni S."/>
            <person name="Fackelmayer O.J."/>
            <person name="Smith T.A."/>
            <person name="Earl J."/>
            <person name="Elbourne L.D."/>
            <person name="Hassan K."/>
            <person name="Paulsen I.T."/>
            <person name="Kolsto A.B."/>
            <person name="Tourasse N.J."/>
            <person name="Ehrlich G.D."/>
            <person name="Boissy R."/>
            <person name="Ivey D.M."/>
            <person name="Li G."/>
            <person name="Xue Y."/>
            <person name="Ma Y."/>
            <person name="Hu F.Z."/>
            <person name="Krulwich T.A."/>
        </authorList>
    </citation>
    <scope>NUCLEOTIDE SEQUENCE [LARGE SCALE GENOMIC DNA]</scope>
    <source>
        <strain evidence="3">ATCC BAA-2126 / JCM 17055 / OF4</strain>
    </source>
</reference>
<keyword evidence="1" id="KW-1133">Transmembrane helix</keyword>
<evidence type="ECO:0000256" key="1">
    <source>
        <dbReference type="SAM" id="Phobius"/>
    </source>
</evidence>
<geneLocation type="plasmid" evidence="2 3">
    <name>pBpOF4-01</name>
</geneLocation>
<dbReference type="AlphaFoldDB" id="D3G1K3"/>
<dbReference type="Proteomes" id="UP000001544">
    <property type="component" value="Plasmid pBpOF4-01"/>
</dbReference>
<keyword evidence="2" id="KW-0614">Plasmid</keyword>
<proteinExistence type="predicted"/>
<organism evidence="2 3">
    <name type="scientific">Alkalihalophilus pseudofirmus (strain ATCC BAA-2126 / JCM 17055 / OF4)</name>
    <name type="common">Bacillus pseudofirmus</name>
    <dbReference type="NCBI Taxonomy" id="398511"/>
    <lineage>
        <taxon>Bacteria</taxon>
        <taxon>Bacillati</taxon>
        <taxon>Bacillota</taxon>
        <taxon>Bacilli</taxon>
        <taxon>Bacillales</taxon>
        <taxon>Bacillaceae</taxon>
        <taxon>Alkalihalophilus</taxon>
    </lineage>
</organism>
<feature type="transmembrane region" description="Helical" evidence="1">
    <location>
        <begin position="12"/>
        <end position="34"/>
    </location>
</feature>
<keyword evidence="1" id="KW-0812">Transmembrane</keyword>
<dbReference type="EMBL" id="CP001879">
    <property type="protein sequence ID" value="ADC52229.1"/>
    <property type="molecule type" value="Genomic_DNA"/>
</dbReference>
<evidence type="ECO:0000313" key="2">
    <source>
        <dbReference type="EMBL" id="ADC52229.1"/>
    </source>
</evidence>
<dbReference type="HOGENOM" id="CLU_2462709_0_0_9"/>
<protein>
    <submittedName>
        <fullName evidence="2">Uncharacterized protein</fullName>
    </submittedName>
</protein>
<dbReference type="KEGG" id="bpf:BpOF4_21169"/>
<sequence length="88" mass="9673">MGVFIRYQIAKPILQAAGTGMVVVGFGYLLDILFNDKNHALSIGAFIGAAFIVVLLLLKNACISLWFLLCETKTFFTLFVKKTNDQGV</sequence>
<keyword evidence="3" id="KW-1185">Reference proteome</keyword>
<dbReference type="RefSeq" id="WP_012961138.1">
    <property type="nucleotide sequence ID" value="NC_013792.1"/>
</dbReference>
<gene>
    <name evidence="2" type="ordered locus">BpOF4_21169</name>
</gene>
<accession>D3G1K3</accession>
<keyword evidence="1" id="KW-0472">Membrane</keyword>
<name>D3G1K3_ALKPO</name>